<dbReference type="Gene3D" id="3.40.50.980">
    <property type="match status" value="3"/>
</dbReference>
<dbReference type="Gene3D" id="2.30.38.10">
    <property type="entry name" value="Luciferase, Domain 3"/>
    <property type="match status" value="1"/>
</dbReference>
<dbReference type="EC" id="6.2.1.2" evidence="4"/>
<dbReference type="SUPFAM" id="SSF56801">
    <property type="entry name" value="Acetyl-CoA synthetase-like"/>
    <property type="match status" value="1"/>
</dbReference>
<feature type="domain" description="AMP-dependent synthetase/ligase" evidence="8">
    <location>
        <begin position="40"/>
        <end position="101"/>
    </location>
</feature>
<organism evidence="9">
    <name type="scientific">Notodromas monacha</name>
    <dbReference type="NCBI Taxonomy" id="399045"/>
    <lineage>
        <taxon>Eukaryota</taxon>
        <taxon>Metazoa</taxon>
        <taxon>Ecdysozoa</taxon>
        <taxon>Arthropoda</taxon>
        <taxon>Crustacea</taxon>
        <taxon>Oligostraca</taxon>
        <taxon>Ostracoda</taxon>
        <taxon>Podocopa</taxon>
        <taxon>Podocopida</taxon>
        <taxon>Cypridocopina</taxon>
        <taxon>Cypridoidea</taxon>
        <taxon>Cyprididae</taxon>
        <taxon>Notodromas</taxon>
    </lineage>
</organism>
<evidence type="ECO:0000313" key="9">
    <source>
        <dbReference type="EMBL" id="CAD7276132.1"/>
    </source>
</evidence>
<evidence type="ECO:0000259" key="8">
    <source>
        <dbReference type="Pfam" id="PF00501"/>
    </source>
</evidence>
<dbReference type="PROSITE" id="PS00455">
    <property type="entry name" value="AMP_BINDING"/>
    <property type="match status" value="1"/>
</dbReference>
<gene>
    <name evidence="9" type="ORF">NMOB1V02_LOCUS3909</name>
</gene>
<accession>A0A7R9BKY1</accession>
<evidence type="ECO:0000313" key="10">
    <source>
        <dbReference type="Proteomes" id="UP000678499"/>
    </source>
</evidence>
<name>A0A7R9BKY1_9CRUS</name>
<dbReference type="AlphaFoldDB" id="A0A7R9BKY1"/>
<proteinExistence type="inferred from homology"/>
<comment type="catalytic activity">
    <reaction evidence="7">
        <text>a medium-chain fatty acid + ATP + CoA = a medium-chain fatty acyl-CoA + AMP + diphosphate</text>
        <dbReference type="Rhea" id="RHEA:48340"/>
        <dbReference type="ChEBI" id="CHEBI:30616"/>
        <dbReference type="ChEBI" id="CHEBI:33019"/>
        <dbReference type="ChEBI" id="CHEBI:57287"/>
        <dbReference type="ChEBI" id="CHEBI:59558"/>
        <dbReference type="ChEBI" id="CHEBI:90546"/>
        <dbReference type="ChEBI" id="CHEBI:456215"/>
        <dbReference type="EC" id="6.2.1.2"/>
    </reaction>
</comment>
<comment type="catalytic activity">
    <reaction evidence="6">
        <text>octanoate + ATP + CoA = octanoyl-CoA + AMP + diphosphate</text>
        <dbReference type="Rhea" id="RHEA:33631"/>
        <dbReference type="ChEBI" id="CHEBI:25646"/>
        <dbReference type="ChEBI" id="CHEBI:30616"/>
        <dbReference type="ChEBI" id="CHEBI:33019"/>
        <dbReference type="ChEBI" id="CHEBI:57287"/>
        <dbReference type="ChEBI" id="CHEBI:57386"/>
        <dbReference type="ChEBI" id="CHEBI:456215"/>
    </reaction>
</comment>
<dbReference type="PANTHER" id="PTHR43201:SF5">
    <property type="entry name" value="MEDIUM-CHAIN ACYL-COA LIGASE ACSF2, MITOCHONDRIAL"/>
    <property type="match status" value="1"/>
</dbReference>
<comment type="function">
    <text evidence="3">Acyl-CoA synthases catalyze the initial reaction in fatty acid metabolism, by forming a thioester with CoA. Has some preference toward medium-chain substrates. Plays a role in adipocyte differentiation.</text>
</comment>
<evidence type="ECO:0000256" key="6">
    <source>
        <dbReference type="ARBA" id="ARBA00047319"/>
    </source>
</evidence>
<dbReference type="InterPro" id="IPR000873">
    <property type="entry name" value="AMP-dep_synth/lig_dom"/>
</dbReference>
<dbReference type="EMBL" id="OA882597">
    <property type="protein sequence ID" value="CAD7276132.1"/>
    <property type="molecule type" value="Genomic_DNA"/>
</dbReference>
<sequence length="525" mass="58460">MWHYRVGVAATGCGRRLIASYISSPSSSPLLGSRVGDLIDETAEKFPDRDAFVSTYENARIKYGKLKTEVDDFAAGLLAVGLKPGDRVGIWGPNSFHWYVVLKSGRFSFSFIFFFFNRLYAEWFVLSSVLLVLNADFVNNFALAKAGLISVNVNPAYQTRELEHCVKAVEIRGIIAAPGFKTLDYFAMLSEIVPRTNLDFVVMMGSTSVESKLGYLTMSEVEAKGHNDAAKERLEKIAKRIHFDDPVNIQFTSGTTGLPKGAVLSHHNIVNNAFFLGKRIGYGEKHHKICLPVPLYHCFGCVAGTIASVLHSAALAAVEAEKCTSLYGTPTMFIDMLDRPNFSKYDLTSLETGAMAGSPCPEPLVREVRHRMHMKNFSIFFGMTETSPVTCQSFPTDSEEIRATTVGFPSEHVELMVKDLEGNVVERGIPGELFVRGYVTFLGYWKNPQKTSEIMAGQKWLRTGDLVVIHESGYEFCKGKLAHFKIPRYILLTDVLPTTTSGKIQKFKLREEAIVRLNLSMPKTH</sequence>
<evidence type="ECO:0000256" key="3">
    <source>
        <dbReference type="ARBA" id="ARBA00037247"/>
    </source>
</evidence>
<feature type="domain" description="AMP-dependent synthetase/ligase" evidence="8">
    <location>
        <begin position="140"/>
        <end position="445"/>
    </location>
</feature>
<evidence type="ECO:0000256" key="2">
    <source>
        <dbReference type="ARBA" id="ARBA00022598"/>
    </source>
</evidence>
<dbReference type="OrthoDB" id="10253115at2759"/>
<dbReference type="GO" id="GO:0006631">
    <property type="term" value="P:fatty acid metabolic process"/>
    <property type="evidence" value="ECO:0007669"/>
    <property type="project" value="TreeGrafter"/>
</dbReference>
<dbReference type="Pfam" id="PF00501">
    <property type="entry name" value="AMP-binding"/>
    <property type="match status" value="2"/>
</dbReference>
<dbReference type="Proteomes" id="UP000678499">
    <property type="component" value="Unassembled WGS sequence"/>
</dbReference>
<evidence type="ECO:0000256" key="7">
    <source>
        <dbReference type="ARBA" id="ARBA00048277"/>
    </source>
</evidence>
<keyword evidence="10" id="KW-1185">Reference proteome</keyword>
<dbReference type="InterPro" id="IPR020845">
    <property type="entry name" value="AMP-binding_CS"/>
</dbReference>
<keyword evidence="2" id="KW-0436">Ligase</keyword>
<evidence type="ECO:0000256" key="1">
    <source>
        <dbReference type="ARBA" id="ARBA00006432"/>
    </source>
</evidence>
<comment type="similarity">
    <text evidence="1">Belongs to the ATP-dependent AMP-binding enzyme family.</text>
</comment>
<evidence type="ECO:0000256" key="4">
    <source>
        <dbReference type="ARBA" id="ARBA00039009"/>
    </source>
</evidence>
<dbReference type="EMBL" id="CAJPEX010000560">
    <property type="protein sequence ID" value="CAG0916284.1"/>
    <property type="molecule type" value="Genomic_DNA"/>
</dbReference>
<evidence type="ECO:0000256" key="5">
    <source>
        <dbReference type="ARBA" id="ARBA00039638"/>
    </source>
</evidence>
<dbReference type="GO" id="GO:0031956">
    <property type="term" value="F:medium-chain fatty acid-CoA ligase activity"/>
    <property type="evidence" value="ECO:0007669"/>
    <property type="project" value="UniProtKB-EC"/>
</dbReference>
<protein>
    <recommendedName>
        <fullName evidence="5">Medium-chain acyl-CoA ligase ACSF2, mitochondrial</fullName>
        <ecNumber evidence="4">6.2.1.2</ecNumber>
    </recommendedName>
</protein>
<reference evidence="9" key="1">
    <citation type="submission" date="2020-11" db="EMBL/GenBank/DDBJ databases">
        <authorList>
            <person name="Tran Van P."/>
        </authorList>
    </citation>
    <scope>NUCLEOTIDE SEQUENCE</scope>
</reference>
<dbReference type="PANTHER" id="PTHR43201">
    <property type="entry name" value="ACYL-COA SYNTHETASE"/>
    <property type="match status" value="1"/>
</dbReference>